<name>A0A2K9NP99_BACTC</name>
<dbReference type="Gene3D" id="1.10.3210.10">
    <property type="entry name" value="Hypothetical protein af1432"/>
    <property type="match status" value="1"/>
</dbReference>
<dbReference type="SUPFAM" id="SSF52172">
    <property type="entry name" value="CheY-like"/>
    <property type="match status" value="1"/>
</dbReference>
<dbReference type="InterPro" id="IPR011006">
    <property type="entry name" value="CheY-like_superfamily"/>
</dbReference>
<accession>A0A2K9NP99</accession>
<proteinExistence type="predicted"/>
<evidence type="ECO:0000313" key="2">
    <source>
        <dbReference type="Proteomes" id="UP000235584"/>
    </source>
</evidence>
<organism evidence="1 2">
    <name type="scientific">Bacteriovorax stolpii</name>
    <name type="common">Bdellovibrio stolpii</name>
    <dbReference type="NCBI Taxonomy" id="960"/>
    <lineage>
        <taxon>Bacteria</taxon>
        <taxon>Pseudomonadati</taxon>
        <taxon>Bdellovibrionota</taxon>
        <taxon>Bacteriovoracia</taxon>
        <taxon>Bacteriovoracales</taxon>
        <taxon>Bacteriovoracaceae</taxon>
        <taxon>Bacteriovorax</taxon>
    </lineage>
</organism>
<dbReference type="RefSeq" id="WP_102242641.1">
    <property type="nucleotide sequence ID" value="NZ_CP025704.1"/>
</dbReference>
<sequence>MSQILLIENDESLRSILKLNLIKNLGCEVVEKDSSEDAISLLDILPNIDLVICRDQIDNTQAAYEIAQYLKNSKSEIPLLIIGKKIGPYENSQAISTDHSWENVIQSAGKIIGMEVNFHTSRVTSDYIPVGIHYFLNINSTSMGCDVYIRVRNGENYQYIKRLHSTDQFERGDIEKYKEAGLKEFFIRKEHYPHFVNYVTDQLLLKLDSSSLSQPERICLSAESYEITLERIHTLGIDVYTIAIFEESVKAMESSLKEDNALLDFLHSLRANKHSYAYAHTYLSSLILHKLVDSFEWETPQIKEKLTYIAYFHDISLRDSELMKIHSNAELEDSSLSRSDKNLVLNHALQSAEIIERFPKIPPGVGTILKEHHGSKNGIGFPESLSIAIAPLSMMFIVVEDFVDSFLKIKETPTRDDFESIFAQLQNKYTKVTYSQTLSALKKMTLGR</sequence>
<dbReference type="EMBL" id="CP025704">
    <property type="protein sequence ID" value="AUN97346.1"/>
    <property type="molecule type" value="Genomic_DNA"/>
</dbReference>
<reference evidence="1 2" key="1">
    <citation type="submission" date="2018-01" db="EMBL/GenBank/DDBJ databases">
        <title>Complete genome sequence of Bacteriovorax stolpii DSM12778.</title>
        <authorList>
            <person name="Tang B."/>
            <person name="Chang J."/>
        </authorList>
    </citation>
    <scope>NUCLEOTIDE SEQUENCE [LARGE SCALE GENOMIC DNA]</scope>
    <source>
        <strain evidence="1 2">DSM 12778</strain>
    </source>
</reference>
<dbReference type="Gene3D" id="3.40.50.2300">
    <property type="match status" value="1"/>
</dbReference>
<keyword evidence="2" id="KW-1185">Reference proteome</keyword>
<gene>
    <name evidence="1" type="ORF">C0V70_04310</name>
</gene>
<evidence type="ECO:0000313" key="1">
    <source>
        <dbReference type="EMBL" id="AUN97346.1"/>
    </source>
</evidence>
<dbReference type="Proteomes" id="UP000235584">
    <property type="component" value="Chromosome"/>
</dbReference>
<protein>
    <submittedName>
        <fullName evidence="1">Uncharacterized protein</fullName>
    </submittedName>
</protein>
<dbReference type="KEGG" id="bsto:C0V70_04310"/>
<dbReference type="AlphaFoldDB" id="A0A2K9NP99"/>